<keyword evidence="10" id="KW-1185">Reference proteome</keyword>
<comment type="similarity">
    <text evidence="6">Belongs to the major facilitator superfamily. Allantoate permease family.</text>
</comment>
<dbReference type="GO" id="GO:0016020">
    <property type="term" value="C:membrane"/>
    <property type="evidence" value="ECO:0007669"/>
    <property type="project" value="UniProtKB-SubCell"/>
</dbReference>
<evidence type="ECO:0000256" key="8">
    <source>
        <dbReference type="SAM" id="Phobius"/>
    </source>
</evidence>
<dbReference type="PANTHER" id="PTHR43791">
    <property type="entry name" value="PERMEASE-RELATED"/>
    <property type="match status" value="1"/>
</dbReference>
<comment type="subcellular location">
    <subcellularLocation>
        <location evidence="1">Membrane</location>
        <topology evidence="1">Multi-pass membrane protein</topology>
    </subcellularLocation>
</comment>
<dbReference type="InterPro" id="IPR011701">
    <property type="entry name" value="MFS"/>
</dbReference>
<evidence type="ECO:0000256" key="7">
    <source>
        <dbReference type="SAM" id="MobiDB-lite"/>
    </source>
</evidence>
<keyword evidence="3 8" id="KW-0812">Transmembrane</keyword>
<dbReference type="OrthoDB" id="3639251at2759"/>
<evidence type="ECO:0000256" key="4">
    <source>
        <dbReference type="ARBA" id="ARBA00022989"/>
    </source>
</evidence>
<feature type="transmembrane region" description="Helical" evidence="8">
    <location>
        <begin position="346"/>
        <end position="365"/>
    </location>
</feature>
<reference evidence="9 10" key="1">
    <citation type="submission" date="2016-07" db="EMBL/GenBank/DDBJ databases">
        <title>Pervasive Adenine N6-methylation of Active Genes in Fungi.</title>
        <authorList>
            <consortium name="DOE Joint Genome Institute"/>
            <person name="Mondo S.J."/>
            <person name="Dannebaum R.O."/>
            <person name="Kuo R.C."/>
            <person name="Labutti K."/>
            <person name="Haridas S."/>
            <person name="Kuo A."/>
            <person name="Salamov A."/>
            <person name="Ahrendt S.R."/>
            <person name="Lipzen A."/>
            <person name="Sullivan W."/>
            <person name="Andreopoulos W.B."/>
            <person name="Clum A."/>
            <person name="Lindquist E."/>
            <person name="Daum C."/>
            <person name="Ramamoorthy G.K."/>
            <person name="Gryganskyi A."/>
            <person name="Culley D."/>
            <person name="Magnuson J.K."/>
            <person name="James T.Y."/>
            <person name="O'Malley M.A."/>
            <person name="Stajich J.E."/>
            <person name="Spatafora J.W."/>
            <person name="Visel A."/>
            <person name="Grigoriev I.V."/>
        </authorList>
    </citation>
    <scope>NUCLEOTIDE SEQUENCE [LARGE SCALE GENOMIC DNA]</scope>
    <source>
        <strain evidence="9 10">68-887.2</strain>
    </source>
</reference>
<dbReference type="Pfam" id="PF07690">
    <property type="entry name" value="MFS_1"/>
    <property type="match status" value="1"/>
</dbReference>
<dbReference type="Gene3D" id="1.20.1250.20">
    <property type="entry name" value="MFS general substrate transporter like domains"/>
    <property type="match status" value="1"/>
</dbReference>
<dbReference type="AlphaFoldDB" id="A0A1Y2APH7"/>
<comment type="caution">
    <text evidence="9">The sequence shown here is derived from an EMBL/GenBank/DDBJ whole genome shotgun (WGS) entry which is preliminary data.</text>
</comment>
<feature type="transmembrane region" description="Helical" evidence="8">
    <location>
        <begin position="439"/>
        <end position="456"/>
    </location>
</feature>
<feature type="transmembrane region" description="Helical" evidence="8">
    <location>
        <begin position="476"/>
        <end position="495"/>
    </location>
</feature>
<accession>A0A1Y2APH7</accession>
<protein>
    <submittedName>
        <fullName evidence="9">Major facilitator superfamily domain-containing protein</fullName>
    </submittedName>
</protein>
<dbReference type="InParanoid" id="A0A1Y2APH7"/>
<evidence type="ECO:0000313" key="10">
    <source>
        <dbReference type="Proteomes" id="UP000193986"/>
    </source>
</evidence>
<organism evidence="9 10">
    <name type="scientific">Naematelia encephala</name>
    <dbReference type="NCBI Taxonomy" id="71784"/>
    <lineage>
        <taxon>Eukaryota</taxon>
        <taxon>Fungi</taxon>
        <taxon>Dikarya</taxon>
        <taxon>Basidiomycota</taxon>
        <taxon>Agaricomycotina</taxon>
        <taxon>Tremellomycetes</taxon>
        <taxon>Tremellales</taxon>
        <taxon>Naemateliaceae</taxon>
        <taxon>Naematelia</taxon>
    </lineage>
</organism>
<dbReference type="Proteomes" id="UP000193986">
    <property type="component" value="Unassembled WGS sequence"/>
</dbReference>
<dbReference type="PANTHER" id="PTHR43791:SF39">
    <property type="entry name" value="TRANSPORTER LIZ1_SEO1, PUTATIVE (AFU_ORTHOLOGUE AFUA_3G00980)-RELATED"/>
    <property type="match status" value="1"/>
</dbReference>
<keyword evidence="5 8" id="KW-0472">Membrane</keyword>
<feature type="transmembrane region" description="Helical" evidence="8">
    <location>
        <begin position="377"/>
        <end position="396"/>
    </location>
</feature>
<keyword evidence="4 8" id="KW-1133">Transmembrane helix</keyword>
<feature type="transmembrane region" description="Helical" evidence="8">
    <location>
        <begin position="302"/>
        <end position="326"/>
    </location>
</feature>
<evidence type="ECO:0000256" key="2">
    <source>
        <dbReference type="ARBA" id="ARBA00022448"/>
    </source>
</evidence>
<sequence>MGNETELQTVVPQAVYLATGDLLATANSKPQDTEDETKWHKAKSWKGLIWDSFDKPKDERWLLFKLDLTLLTVACMGTFIRSVDQSNINNAFVSGMKEDLGLYGNELNTMGTCFQIGYAIGQIPTTMILTKLRPHYYLAGLELAWAALTFGASGVTKVGHLYLIRFLVGFLESGYFPAVMWICGGWYTRSEIAKRTVIIQVASTAGSMFSGYFQAAAYNGLNGHLGKPGWKWGFIIDGVISAPIGLLTFFIAPDVPSVARPNWVFSAEELDLSRRRKPLESYEKPDNFTKAKFKKYFTTWQFWLFSLLFICTGSCSNPSSSMAFWFKSYNVKGKPNVYSVAQINVYPTPIQAVQILFSLVCAWSSDTWLKGRRWPPVLLAAVIVFSVDISLGATVVHGNNRQRATRWALYYFTTLVTGTTGIIWAWVQEACLGDAGKRAFVGASMNMFSVVFQAWVPNVLFPTYDQPFVVKGNFGTAGFCAGAFTIASLIAFAQLRDARAKPTSDEEDLGTVTHGDSVSHQSEEDEK</sequence>
<feature type="region of interest" description="Disordered" evidence="7">
    <location>
        <begin position="502"/>
        <end position="527"/>
    </location>
</feature>
<dbReference type="FunFam" id="1.20.1250.20:FF:000065">
    <property type="entry name" value="Putative MFS pantothenate transporter"/>
    <property type="match status" value="1"/>
</dbReference>
<dbReference type="EMBL" id="MCFC01000067">
    <property type="protein sequence ID" value="ORY24479.1"/>
    <property type="molecule type" value="Genomic_DNA"/>
</dbReference>
<proteinExistence type="inferred from homology"/>
<evidence type="ECO:0000256" key="3">
    <source>
        <dbReference type="ARBA" id="ARBA00022692"/>
    </source>
</evidence>
<feature type="transmembrane region" description="Helical" evidence="8">
    <location>
        <begin position="162"/>
        <end position="184"/>
    </location>
</feature>
<gene>
    <name evidence="9" type="ORF">BCR39DRAFT_595325</name>
</gene>
<evidence type="ECO:0000313" key="9">
    <source>
        <dbReference type="EMBL" id="ORY24479.1"/>
    </source>
</evidence>
<keyword evidence="2" id="KW-0813">Transport</keyword>
<dbReference type="GO" id="GO:0022857">
    <property type="term" value="F:transmembrane transporter activity"/>
    <property type="evidence" value="ECO:0007669"/>
    <property type="project" value="InterPro"/>
</dbReference>
<feature type="transmembrane region" description="Helical" evidence="8">
    <location>
        <begin position="196"/>
        <end position="218"/>
    </location>
</feature>
<dbReference type="SUPFAM" id="SSF103473">
    <property type="entry name" value="MFS general substrate transporter"/>
    <property type="match status" value="1"/>
</dbReference>
<feature type="transmembrane region" description="Helical" evidence="8">
    <location>
        <begin position="230"/>
        <end position="252"/>
    </location>
</feature>
<name>A0A1Y2APH7_9TREE</name>
<evidence type="ECO:0000256" key="1">
    <source>
        <dbReference type="ARBA" id="ARBA00004141"/>
    </source>
</evidence>
<evidence type="ECO:0000256" key="5">
    <source>
        <dbReference type="ARBA" id="ARBA00023136"/>
    </source>
</evidence>
<feature type="transmembrane region" description="Helical" evidence="8">
    <location>
        <begin position="136"/>
        <end position="156"/>
    </location>
</feature>
<evidence type="ECO:0000256" key="6">
    <source>
        <dbReference type="ARBA" id="ARBA00037968"/>
    </source>
</evidence>
<dbReference type="InterPro" id="IPR036259">
    <property type="entry name" value="MFS_trans_sf"/>
</dbReference>
<feature type="transmembrane region" description="Helical" evidence="8">
    <location>
        <begin position="408"/>
        <end position="427"/>
    </location>
</feature>